<evidence type="ECO:0000259" key="4">
    <source>
        <dbReference type="PROSITE" id="PS50042"/>
    </source>
</evidence>
<accession>A0A0A2WQ45</accession>
<evidence type="ECO:0000256" key="1">
    <source>
        <dbReference type="ARBA" id="ARBA00023015"/>
    </source>
</evidence>
<dbReference type="GO" id="GO:0003677">
    <property type="term" value="F:DNA binding"/>
    <property type="evidence" value="ECO:0007669"/>
    <property type="project" value="UniProtKB-KW"/>
</dbReference>
<dbReference type="STRING" id="276.THFILI_08535"/>
<dbReference type="SUPFAM" id="SSF51206">
    <property type="entry name" value="cAMP-binding domain-like"/>
    <property type="match status" value="1"/>
</dbReference>
<dbReference type="InterPro" id="IPR036390">
    <property type="entry name" value="WH_DNA-bd_sf"/>
</dbReference>
<evidence type="ECO:0000256" key="3">
    <source>
        <dbReference type="ARBA" id="ARBA00023163"/>
    </source>
</evidence>
<dbReference type="PROSITE" id="PS50042">
    <property type="entry name" value="CNMP_BINDING_3"/>
    <property type="match status" value="1"/>
</dbReference>
<comment type="caution">
    <text evidence="6">The sequence shown here is derived from an EMBL/GenBank/DDBJ whole genome shotgun (WGS) entry which is preliminary data.</text>
</comment>
<dbReference type="InterPro" id="IPR012318">
    <property type="entry name" value="HTH_CRP"/>
</dbReference>
<dbReference type="PANTHER" id="PTHR24567:SF74">
    <property type="entry name" value="HTH-TYPE TRANSCRIPTIONAL REGULATOR ARCR"/>
    <property type="match status" value="1"/>
</dbReference>
<reference evidence="6 7" key="1">
    <citation type="journal article" date="2015" name="Genome Announc.">
        <title>Draft Genome Sequence of the Thermophile Thermus filiformis ATCC 43280, Producer of Carotenoid-(Di)glucoside-Branched Fatty Acid (Di)esters and Source of Hyperthermostable Enzymes of Biotechnological Interest.</title>
        <authorList>
            <person name="Mandelli F."/>
            <person name="Oliveira Ramires B."/>
            <person name="Couger M.B."/>
            <person name="Paixao D.A."/>
            <person name="Camilo C.M."/>
            <person name="Polikarpov I."/>
            <person name="Prade R."/>
            <person name="Riano-Pachon D.M."/>
            <person name="Squina F.M."/>
        </authorList>
    </citation>
    <scope>NUCLEOTIDE SEQUENCE [LARGE SCALE GENOMIC DNA]</scope>
    <source>
        <strain evidence="6 7">ATCC 43280</strain>
    </source>
</reference>
<dbReference type="CDD" id="cd00038">
    <property type="entry name" value="CAP_ED"/>
    <property type="match status" value="1"/>
</dbReference>
<evidence type="ECO:0008006" key="8">
    <source>
        <dbReference type="Google" id="ProtNLM"/>
    </source>
</evidence>
<dbReference type="InterPro" id="IPR014710">
    <property type="entry name" value="RmlC-like_jellyroll"/>
</dbReference>
<dbReference type="Pfam" id="PF00027">
    <property type="entry name" value="cNMP_binding"/>
    <property type="match status" value="1"/>
</dbReference>
<dbReference type="Pfam" id="PF13545">
    <property type="entry name" value="HTH_Crp_2"/>
    <property type="match status" value="1"/>
</dbReference>
<dbReference type="PATRIC" id="fig|276.5.peg.2343"/>
<organism evidence="6 7">
    <name type="scientific">Thermus filiformis</name>
    <dbReference type="NCBI Taxonomy" id="276"/>
    <lineage>
        <taxon>Bacteria</taxon>
        <taxon>Thermotogati</taxon>
        <taxon>Deinococcota</taxon>
        <taxon>Deinococci</taxon>
        <taxon>Thermales</taxon>
        <taxon>Thermaceae</taxon>
        <taxon>Thermus</taxon>
    </lineage>
</organism>
<evidence type="ECO:0000259" key="5">
    <source>
        <dbReference type="PROSITE" id="PS51063"/>
    </source>
</evidence>
<evidence type="ECO:0000256" key="2">
    <source>
        <dbReference type="ARBA" id="ARBA00023125"/>
    </source>
</evidence>
<name>A0A0A2WQ45_THEFI</name>
<protein>
    <recommendedName>
        <fullName evidence="8">Crp/Fnr family transcriptional regulator</fullName>
    </recommendedName>
</protein>
<evidence type="ECO:0000313" key="7">
    <source>
        <dbReference type="Proteomes" id="UP000030364"/>
    </source>
</evidence>
<evidence type="ECO:0000313" key="6">
    <source>
        <dbReference type="EMBL" id="KGQ20882.1"/>
    </source>
</evidence>
<dbReference type="EMBL" id="JPSL02000040">
    <property type="protein sequence ID" value="KGQ20882.1"/>
    <property type="molecule type" value="Genomic_DNA"/>
</dbReference>
<dbReference type="RefSeq" id="WP_038067697.1">
    <property type="nucleotide sequence ID" value="NZ_JPSL02000040.1"/>
</dbReference>
<dbReference type="GO" id="GO:0005829">
    <property type="term" value="C:cytosol"/>
    <property type="evidence" value="ECO:0007669"/>
    <property type="project" value="TreeGrafter"/>
</dbReference>
<dbReference type="PANTHER" id="PTHR24567">
    <property type="entry name" value="CRP FAMILY TRANSCRIPTIONAL REGULATORY PROTEIN"/>
    <property type="match status" value="1"/>
</dbReference>
<dbReference type="AlphaFoldDB" id="A0A0A2WQ45"/>
<dbReference type="OrthoDB" id="9812325at2"/>
<dbReference type="PROSITE" id="PS51063">
    <property type="entry name" value="HTH_CRP_2"/>
    <property type="match status" value="1"/>
</dbReference>
<keyword evidence="1" id="KW-0805">Transcription regulation</keyword>
<keyword evidence="2" id="KW-0238">DNA-binding</keyword>
<dbReference type="SMART" id="SM00100">
    <property type="entry name" value="cNMP"/>
    <property type="match status" value="1"/>
</dbReference>
<feature type="domain" description="Cyclic nucleotide-binding" evidence="4">
    <location>
        <begin position="4"/>
        <end position="78"/>
    </location>
</feature>
<proteinExistence type="predicted"/>
<sequence length="209" mass="23379">MASPLGRLSEEARREVMRLARPFRLRRGEVLFYPQDPAHAVYLVEEGLIRLFLLGRKDEEATLALLGPGGLLGEAAFFGGTYGAYAEPLVYTEGVSFSGRELALLMNKSPEVARLFLELGLERLKEAERRLAEQRLLPVFARLARLLLRHFPDGEVPLSHQDLAALVGATRETVTKLLGEWALKGILELGYRKVQVVDKEALARMLEEV</sequence>
<keyword evidence="7" id="KW-1185">Reference proteome</keyword>
<dbReference type="SUPFAM" id="SSF46785">
    <property type="entry name" value="Winged helix' DNA-binding domain"/>
    <property type="match status" value="1"/>
</dbReference>
<gene>
    <name evidence="6" type="ORF">THFILI_08535</name>
</gene>
<dbReference type="Gene3D" id="2.60.120.10">
    <property type="entry name" value="Jelly Rolls"/>
    <property type="match status" value="1"/>
</dbReference>
<keyword evidence="3" id="KW-0804">Transcription</keyword>
<dbReference type="InterPro" id="IPR018490">
    <property type="entry name" value="cNMP-bd_dom_sf"/>
</dbReference>
<dbReference type="Proteomes" id="UP000030364">
    <property type="component" value="Unassembled WGS sequence"/>
</dbReference>
<dbReference type="GO" id="GO:0003700">
    <property type="term" value="F:DNA-binding transcription factor activity"/>
    <property type="evidence" value="ECO:0007669"/>
    <property type="project" value="TreeGrafter"/>
</dbReference>
<dbReference type="InterPro" id="IPR000595">
    <property type="entry name" value="cNMP-bd_dom"/>
</dbReference>
<dbReference type="SMART" id="SM00419">
    <property type="entry name" value="HTH_CRP"/>
    <property type="match status" value="1"/>
</dbReference>
<dbReference type="PRINTS" id="PR00034">
    <property type="entry name" value="HTHCRP"/>
</dbReference>
<feature type="domain" description="HTH crp-type" evidence="5">
    <location>
        <begin position="137"/>
        <end position="200"/>
    </location>
</feature>
<dbReference type="InterPro" id="IPR050397">
    <property type="entry name" value="Env_Response_Regulators"/>
</dbReference>